<evidence type="ECO:0000256" key="4">
    <source>
        <dbReference type="ARBA" id="ARBA00023136"/>
    </source>
</evidence>
<feature type="domain" description="Flagellar M-ring N-terminal" evidence="9">
    <location>
        <begin position="44"/>
        <end position="207"/>
    </location>
</feature>
<evidence type="ECO:0000256" key="1">
    <source>
        <dbReference type="ARBA" id="ARBA00004459"/>
    </source>
</evidence>
<dbReference type="InterPro" id="IPR006182">
    <property type="entry name" value="FliF_N_dom"/>
</dbReference>
<name>Q1MP60_LAWIP</name>
<keyword evidence="11" id="KW-1185">Reference proteome</keyword>
<evidence type="ECO:0000256" key="6">
    <source>
        <dbReference type="ARBA" id="ARBA00023237"/>
    </source>
</evidence>
<comment type="subcellular location">
    <subcellularLocation>
        <location evidence="1">Cell outer membrane</location>
        <topology evidence="1">Lipid-anchor</topology>
    </subcellularLocation>
</comment>
<keyword evidence="8" id="KW-1133">Transmembrane helix</keyword>
<dbReference type="Proteomes" id="UP000002430">
    <property type="component" value="Chromosome"/>
</dbReference>
<keyword evidence="7" id="KW-0449">Lipoprotein</keyword>
<dbReference type="PRINTS" id="PR01338">
    <property type="entry name" value="TYPE3OMKPROT"/>
</dbReference>
<evidence type="ECO:0000313" key="11">
    <source>
        <dbReference type="Proteomes" id="UP000002430"/>
    </source>
</evidence>
<keyword evidence="6" id="KW-0998">Cell outer membrane</keyword>
<protein>
    <submittedName>
        <fullName evidence="10">Type III secretion protein</fullName>
    </submittedName>
</protein>
<evidence type="ECO:0000259" key="9">
    <source>
        <dbReference type="Pfam" id="PF01514"/>
    </source>
</evidence>
<dbReference type="EMBL" id="AM180252">
    <property type="protein sequence ID" value="CAJ55217.1"/>
    <property type="molecule type" value="Genomic_DNA"/>
</dbReference>
<dbReference type="HOGENOM" id="CLU_073268_0_1_7"/>
<dbReference type="eggNOG" id="COG4669">
    <property type="taxonomic scope" value="Bacteria"/>
</dbReference>
<dbReference type="GO" id="GO:0009279">
    <property type="term" value="C:cell outer membrane"/>
    <property type="evidence" value="ECO:0007669"/>
    <property type="project" value="UniProtKB-SubCell"/>
</dbReference>
<dbReference type="GO" id="GO:0009306">
    <property type="term" value="P:protein secretion"/>
    <property type="evidence" value="ECO:0007669"/>
    <property type="project" value="InterPro"/>
</dbReference>
<dbReference type="NCBIfam" id="TIGR02544">
    <property type="entry name" value="III_secr_YscJ"/>
    <property type="match status" value="1"/>
</dbReference>
<dbReference type="PANTHER" id="PTHR30046:SF2">
    <property type="entry name" value="YOP PROTEINS TRANSLOCATION LIPOPROTEIN J"/>
    <property type="match status" value="1"/>
</dbReference>
<dbReference type="Pfam" id="PF01514">
    <property type="entry name" value="YscJ_FliF"/>
    <property type="match status" value="1"/>
</dbReference>
<dbReference type="Gene3D" id="3.30.300.30">
    <property type="match status" value="1"/>
</dbReference>
<proteinExistence type="inferred from homology"/>
<evidence type="ECO:0000256" key="3">
    <source>
        <dbReference type="ARBA" id="ARBA00022729"/>
    </source>
</evidence>
<evidence type="ECO:0000256" key="8">
    <source>
        <dbReference type="SAM" id="Phobius"/>
    </source>
</evidence>
<evidence type="ECO:0000313" key="10">
    <source>
        <dbReference type="EMBL" id="CAJ55217.1"/>
    </source>
</evidence>
<comment type="similarity">
    <text evidence="2">Belongs to the YscJ lipoprotein family.</text>
</comment>
<keyword evidence="5" id="KW-0564">Palmitate</keyword>
<dbReference type="STRING" id="363253.LI1163"/>
<accession>Q1MP60</accession>
<sequence length="278" mass="30533">MYLYMENVADSNIRKLKVIEWLFFQKKTIVLLLAIILLYGCKVEVYQGLNEMQANAMLATLLKHGIVAEKQNTGKAGYTIRVDKSRLAESLELLRESGFPKEQYKSLGSIFSGEGMIASASEDQARLSYALSQELAGTFSRISGVLSARVHVALASGDQELEQRTPASAAIFLLHTPSSPVVNLVPKIRELTSMSVPELSPDKVSVVLVPVRESITIPTVASLSSIGGMFFSNGHATYVLLILAGITVLMMVALLYLNIIFWKHVWTAYSESKSNTDN</sequence>
<evidence type="ECO:0000256" key="2">
    <source>
        <dbReference type="ARBA" id="ARBA00009509"/>
    </source>
</evidence>
<evidence type="ECO:0000256" key="5">
    <source>
        <dbReference type="ARBA" id="ARBA00023139"/>
    </source>
</evidence>
<gene>
    <name evidence="10" type="primary">YscJ</name>
    <name evidence="10" type="ordered locus">LI1163</name>
</gene>
<keyword evidence="3" id="KW-0732">Signal</keyword>
<dbReference type="InterPro" id="IPR043427">
    <property type="entry name" value="YscJ/FliF"/>
</dbReference>
<keyword evidence="8" id="KW-0812">Transmembrane</keyword>
<keyword evidence="4 8" id="KW-0472">Membrane</keyword>
<feature type="transmembrane region" description="Helical" evidence="8">
    <location>
        <begin position="238"/>
        <end position="262"/>
    </location>
</feature>
<dbReference type="AlphaFoldDB" id="Q1MP60"/>
<dbReference type="PANTHER" id="PTHR30046">
    <property type="entry name" value="FLAGELLAR M-RING PROTEIN"/>
    <property type="match status" value="1"/>
</dbReference>
<feature type="transmembrane region" description="Helical" evidence="8">
    <location>
        <begin position="21"/>
        <end position="40"/>
    </location>
</feature>
<reference evidence="10 11" key="1">
    <citation type="submission" date="2005-11" db="EMBL/GenBank/DDBJ databases">
        <title>The complete genome sequence of Lawsonia intracellularis: the causative agent of proliferative enteropathy.</title>
        <authorList>
            <person name="Kaur K."/>
            <person name="Zhang Q."/>
            <person name="Beckler D."/>
            <person name="Munir S."/>
            <person name="Li L."/>
            <person name="Kinsley K."/>
            <person name="Herron L."/>
            <person name="Peterson A."/>
            <person name="May B."/>
            <person name="Singh S."/>
            <person name="Gebhart C."/>
            <person name="Kapur V."/>
        </authorList>
    </citation>
    <scope>NUCLEOTIDE SEQUENCE [LARGE SCALE GENOMIC DNA]</scope>
    <source>
        <strain evidence="10 11">PHE/MN1-00</strain>
    </source>
</reference>
<dbReference type="InterPro" id="IPR045851">
    <property type="entry name" value="AMP-bd_C_sf"/>
</dbReference>
<dbReference type="KEGG" id="lip:LI1163"/>
<dbReference type="Gene3D" id="3.30.70.1530">
    <property type="entry name" value="Hypothetical protein rpa1041"/>
    <property type="match status" value="1"/>
</dbReference>
<evidence type="ECO:0000256" key="7">
    <source>
        <dbReference type="ARBA" id="ARBA00023288"/>
    </source>
</evidence>
<dbReference type="InterPro" id="IPR003282">
    <property type="entry name" value="T3SS_SctJ"/>
</dbReference>
<organism evidence="10 11">
    <name type="scientific">Lawsonia intracellularis (strain PHE/MN1-00)</name>
    <dbReference type="NCBI Taxonomy" id="363253"/>
    <lineage>
        <taxon>Bacteria</taxon>
        <taxon>Pseudomonadati</taxon>
        <taxon>Thermodesulfobacteriota</taxon>
        <taxon>Desulfovibrionia</taxon>
        <taxon>Desulfovibrionales</taxon>
        <taxon>Desulfovibrionaceae</taxon>
        <taxon>Lawsonia</taxon>
    </lineage>
</organism>